<name>A0AAW2UXF8_9LAMI</name>
<accession>A0AAW2UXF8</accession>
<dbReference type="EMBL" id="JACGWN010000011">
    <property type="protein sequence ID" value="KAL0421640.1"/>
    <property type="molecule type" value="Genomic_DNA"/>
</dbReference>
<protein>
    <recommendedName>
        <fullName evidence="3">SWIM-type domain-containing protein</fullName>
    </recommendedName>
</protein>
<evidence type="ECO:0000256" key="1">
    <source>
        <dbReference type="SAM" id="MobiDB-lite"/>
    </source>
</evidence>
<gene>
    <name evidence="2" type="ORF">Slati_3186900</name>
</gene>
<organism evidence="2">
    <name type="scientific">Sesamum latifolium</name>
    <dbReference type="NCBI Taxonomy" id="2727402"/>
    <lineage>
        <taxon>Eukaryota</taxon>
        <taxon>Viridiplantae</taxon>
        <taxon>Streptophyta</taxon>
        <taxon>Embryophyta</taxon>
        <taxon>Tracheophyta</taxon>
        <taxon>Spermatophyta</taxon>
        <taxon>Magnoliopsida</taxon>
        <taxon>eudicotyledons</taxon>
        <taxon>Gunneridae</taxon>
        <taxon>Pentapetalae</taxon>
        <taxon>asterids</taxon>
        <taxon>lamiids</taxon>
        <taxon>Lamiales</taxon>
        <taxon>Pedaliaceae</taxon>
        <taxon>Sesamum</taxon>
    </lineage>
</organism>
<feature type="compositionally biased region" description="Polar residues" evidence="1">
    <location>
        <begin position="120"/>
        <end position="137"/>
    </location>
</feature>
<evidence type="ECO:0008006" key="3">
    <source>
        <dbReference type="Google" id="ProtNLM"/>
    </source>
</evidence>
<reference evidence="2" key="2">
    <citation type="journal article" date="2024" name="Plant">
        <title>Genomic evolution and insights into agronomic trait innovations of Sesamum species.</title>
        <authorList>
            <person name="Miao H."/>
            <person name="Wang L."/>
            <person name="Qu L."/>
            <person name="Liu H."/>
            <person name="Sun Y."/>
            <person name="Le M."/>
            <person name="Wang Q."/>
            <person name="Wei S."/>
            <person name="Zheng Y."/>
            <person name="Lin W."/>
            <person name="Duan Y."/>
            <person name="Cao H."/>
            <person name="Xiong S."/>
            <person name="Wang X."/>
            <person name="Wei L."/>
            <person name="Li C."/>
            <person name="Ma Q."/>
            <person name="Ju M."/>
            <person name="Zhao R."/>
            <person name="Li G."/>
            <person name="Mu C."/>
            <person name="Tian Q."/>
            <person name="Mei H."/>
            <person name="Zhang T."/>
            <person name="Gao T."/>
            <person name="Zhang H."/>
        </authorList>
    </citation>
    <scope>NUCLEOTIDE SEQUENCE</scope>
    <source>
        <strain evidence="2">KEN1</strain>
    </source>
</reference>
<feature type="region of interest" description="Disordered" evidence="1">
    <location>
        <begin position="108"/>
        <end position="190"/>
    </location>
</feature>
<reference evidence="2" key="1">
    <citation type="submission" date="2020-06" db="EMBL/GenBank/DDBJ databases">
        <authorList>
            <person name="Li T."/>
            <person name="Hu X."/>
            <person name="Zhang T."/>
            <person name="Song X."/>
            <person name="Zhang H."/>
            <person name="Dai N."/>
            <person name="Sheng W."/>
            <person name="Hou X."/>
            <person name="Wei L."/>
        </authorList>
    </citation>
    <scope>NUCLEOTIDE SEQUENCE</scope>
    <source>
        <strain evidence="2">KEN1</strain>
        <tissue evidence="2">Leaf</tissue>
    </source>
</reference>
<dbReference type="AlphaFoldDB" id="A0AAW2UXF8"/>
<proteinExistence type="predicted"/>
<comment type="caution">
    <text evidence="2">The sequence shown here is derived from an EMBL/GenBank/DDBJ whole genome shotgun (WGS) entry which is preliminary data.</text>
</comment>
<evidence type="ECO:0000313" key="2">
    <source>
        <dbReference type="EMBL" id="KAL0421640.1"/>
    </source>
</evidence>
<sequence length="190" mass="20937">MFQLVGYPCCHAIAALDYHRLEVEGYIDDCFSKAVYMKVCSNMVNPVPGIHDCEDSGMGKVQPPDVIIKVGRPKKSRRSDANDVRENATTSRKGLTHTCAICFSKGHNKRSCTNPPHPNSKFTQNPNQGRQRCSTSHAAVGSREGRQSPSAAEQPPFDEIQTYYSEMPQQTRPPPVPVASKASHLNPALE</sequence>